<proteinExistence type="predicted"/>
<sequence length="332" mass="36310">MKWTYSKAGVDLSKHHSMHSIAQDAIRRIEESLGVKLIEGNFTRLITLNGVELTMHTDGVGTKSIIAWEARKLRVLGWDCVVSNINDVACDGVTPMAVVDYIAISSNDTEAVGEVIKGVTDASLESNIVLLGGETAIMPDLINGIDVSCTVLGIKSGGRLMRVNAGDLIIGVESNGLHMNGYTLARRVLLSRFKLSDEVCSVQLANELLKPTLNYSKLLLRLYNDNLIKAAVNVTGGGFTKVRRVIGEMGVEFNAPEPPCIFRVIKETGNVEWSEMYRVFNMGVGLMLIVNEEKASRVENTIDEFGLRHWVMGSVNNSGRLTVNLGNVNFNL</sequence>
<dbReference type="Proteomes" id="UP000001137">
    <property type="component" value="Chromosome"/>
</dbReference>
<evidence type="ECO:0000313" key="9">
    <source>
        <dbReference type="Proteomes" id="UP000001137"/>
    </source>
</evidence>
<dbReference type="InterPro" id="IPR036676">
    <property type="entry name" value="PurM-like_C_sf"/>
</dbReference>
<dbReference type="PANTHER" id="PTHR10520">
    <property type="entry name" value="TRIFUNCTIONAL PURINE BIOSYNTHETIC PROTEIN ADENOSINE-3-RELATED"/>
    <property type="match status" value="1"/>
</dbReference>
<evidence type="ECO:0000259" key="6">
    <source>
        <dbReference type="Pfam" id="PF00586"/>
    </source>
</evidence>
<dbReference type="STRING" id="397948.Cmaq_0665"/>
<evidence type="ECO:0000313" key="8">
    <source>
        <dbReference type="EMBL" id="ABW01505.1"/>
    </source>
</evidence>
<dbReference type="CDD" id="cd02196">
    <property type="entry name" value="PurM"/>
    <property type="match status" value="1"/>
</dbReference>
<accession>A8MCJ9</accession>
<dbReference type="GO" id="GO:0005829">
    <property type="term" value="C:cytosol"/>
    <property type="evidence" value="ECO:0007669"/>
    <property type="project" value="TreeGrafter"/>
</dbReference>
<evidence type="ECO:0000256" key="5">
    <source>
        <dbReference type="ARBA" id="ARBA00022840"/>
    </source>
</evidence>
<dbReference type="UniPathway" id="UPA00074">
    <property type="reaction ID" value="UER00129"/>
</dbReference>
<evidence type="ECO:0000259" key="7">
    <source>
        <dbReference type="Pfam" id="PF02769"/>
    </source>
</evidence>
<reference evidence="8 9" key="1">
    <citation type="submission" date="2007-10" db="EMBL/GenBank/DDBJ databases">
        <title>Complete sequence of Caldivirga maquilingensis IC-167.</title>
        <authorList>
            <consortium name="US DOE Joint Genome Institute"/>
            <person name="Copeland A."/>
            <person name="Lucas S."/>
            <person name="Lapidus A."/>
            <person name="Barry K."/>
            <person name="Glavina del Rio T."/>
            <person name="Dalin E."/>
            <person name="Tice H."/>
            <person name="Pitluck S."/>
            <person name="Saunders E."/>
            <person name="Brettin T."/>
            <person name="Bruce D."/>
            <person name="Detter J.C."/>
            <person name="Han C."/>
            <person name="Schmutz J."/>
            <person name="Larimer F."/>
            <person name="Land M."/>
            <person name="Hauser L."/>
            <person name="Kyrpides N."/>
            <person name="Ivanova N."/>
            <person name="Biddle J.F."/>
            <person name="Zhang Z."/>
            <person name="Fitz-Gibbon S.T."/>
            <person name="Lowe T.M."/>
            <person name="Saltikov C."/>
            <person name="House C.H."/>
            <person name="Richardson P."/>
        </authorList>
    </citation>
    <scope>NUCLEOTIDE SEQUENCE [LARGE SCALE GENOMIC DNA]</scope>
    <source>
        <strain evidence="9">ATCC 700844 / DSM 13496 / JCM 10307 / IC-167</strain>
    </source>
</reference>
<dbReference type="InterPro" id="IPR036921">
    <property type="entry name" value="PurM-like_N_sf"/>
</dbReference>
<keyword evidence="9" id="KW-1185">Reference proteome</keyword>
<dbReference type="Pfam" id="PF02769">
    <property type="entry name" value="AIRS_C"/>
    <property type="match status" value="1"/>
</dbReference>
<dbReference type="EC" id="6.3.3.1" evidence="2"/>
<keyword evidence="5" id="KW-0067">ATP-binding</keyword>
<evidence type="ECO:0000256" key="2">
    <source>
        <dbReference type="ARBA" id="ARBA00013047"/>
    </source>
</evidence>
<dbReference type="Gene3D" id="3.30.1330.10">
    <property type="entry name" value="PurM-like, N-terminal domain"/>
    <property type="match status" value="1"/>
</dbReference>
<dbReference type="InterPro" id="IPR004733">
    <property type="entry name" value="PurM_cligase"/>
</dbReference>
<dbReference type="eggNOG" id="arCOG00639">
    <property type="taxonomic scope" value="Archaea"/>
</dbReference>
<dbReference type="GO" id="GO:0006189">
    <property type="term" value="P:'de novo' IMP biosynthetic process"/>
    <property type="evidence" value="ECO:0007669"/>
    <property type="project" value="UniProtKB-UniPathway"/>
</dbReference>
<dbReference type="GO" id="GO:0004637">
    <property type="term" value="F:phosphoribosylamine-glycine ligase activity"/>
    <property type="evidence" value="ECO:0007669"/>
    <property type="project" value="TreeGrafter"/>
</dbReference>
<gene>
    <name evidence="8" type="ordered locus">Cmaq_0665</name>
</gene>
<evidence type="ECO:0000256" key="4">
    <source>
        <dbReference type="ARBA" id="ARBA00022741"/>
    </source>
</evidence>
<dbReference type="GO" id="GO:0046084">
    <property type="term" value="P:adenine biosynthetic process"/>
    <property type="evidence" value="ECO:0007669"/>
    <property type="project" value="TreeGrafter"/>
</dbReference>
<dbReference type="InterPro" id="IPR010918">
    <property type="entry name" value="PurM-like_C_dom"/>
</dbReference>
<dbReference type="Gene3D" id="3.90.650.10">
    <property type="entry name" value="PurM-like C-terminal domain"/>
    <property type="match status" value="1"/>
</dbReference>
<dbReference type="OrthoDB" id="6605at2157"/>
<dbReference type="GeneID" id="5710296"/>
<dbReference type="Pfam" id="PF00586">
    <property type="entry name" value="AIRS"/>
    <property type="match status" value="1"/>
</dbReference>
<dbReference type="GO" id="GO:0004641">
    <property type="term" value="F:phosphoribosylformylglycinamidine cyclo-ligase activity"/>
    <property type="evidence" value="ECO:0007669"/>
    <property type="project" value="UniProtKB-EC"/>
</dbReference>
<dbReference type="GO" id="GO:0005524">
    <property type="term" value="F:ATP binding"/>
    <property type="evidence" value="ECO:0007669"/>
    <property type="project" value="UniProtKB-KW"/>
</dbReference>
<comment type="pathway">
    <text evidence="1">Purine metabolism; IMP biosynthesis via de novo pathway; 5-amino-1-(5-phospho-D-ribosyl)imidazole from N(2)-formyl-N(1)-(5-phospho-D-ribosyl)glycinamide: step 2/2.</text>
</comment>
<organism evidence="8 9">
    <name type="scientific">Caldivirga maquilingensis (strain ATCC 700844 / DSM 13496 / JCM 10307 / IC-167)</name>
    <dbReference type="NCBI Taxonomy" id="397948"/>
    <lineage>
        <taxon>Archaea</taxon>
        <taxon>Thermoproteota</taxon>
        <taxon>Thermoprotei</taxon>
        <taxon>Thermoproteales</taxon>
        <taxon>Thermoproteaceae</taxon>
        <taxon>Caldivirga</taxon>
    </lineage>
</organism>
<dbReference type="NCBIfam" id="TIGR00878">
    <property type="entry name" value="purM"/>
    <property type="match status" value="1"/>
</dbReference>
<dbReference type="RefSeq" id="WP_012185725.1">
    <property type="nucleotide sequence ID" value="NC_009954.1"/>
</dbReference>
<dbReference type="SUPFAM" id="SSF55326">
    <property type="entry name" value="PurM N-terminal domain-like"/>
    <property type="match status" value="1"/>
</dbReference>
<keyword evidence="3 8" id="KW-0436">Ligase</keyword>
<dbReference type="KEGG" id="cma:Cmaq_0665"/>
<dbReference type="SUPFAM" id="SSF56042">
    <property type="entry name" value="PurM C-terminal domain-like"/>
    <property type="match status" value="1"/>
</dbReference>
<evidence type="ECO:0000256" key="1">
    <source>
        <dbReference type="ARBA" id="ARBA00004686"/>
    </source>
</evidence>
<dbReference type="HOGENOM" id="CLU_047116_0_0_2"/>
<feature type="domain" description="PurM-like C-terminal" evidence="7">
    <location>
        <begin position="165"/>
        <end position="324"/>
    </location>
</feature>
<dbReference type="PANTHER" id="PTHR10520:SF12">
    <property type="entry name" value="TRIFUNCTIONAL PURINE BIOSYNTHETIC PROTEIN ADENOSINE-3"/>
    <property type="match status" value="1"/>
</dbReference>
<name>A8MCJ9_CALMQ</name>
<dbReference type="EMBL" id="CP000852">
    <property type="protein sequence ID" value="ABW01505.1"/>
    <property type="molecule type" value="Genomic_DNA"/>
</dbReference>
<keyword evidence="4" id="KW-0547">Nucleotide-binding</keyword>
<dbReference type="InterPro" id="IPR016188">
    <property type="entry name" value="PurM-like_N"/>
</dbReference>
<feature type="domain" description="PurM-like N-terminal" evidence="6">
    <location>
        <begin position="49"/>
        <end position="154"/>
    </location>
</feature>
<evidence type="ECO:0000256" key="3">
    <source>
        <dbReference type="ARBA" id="ARBA00022598"/>
    </source>
</evidence>
<dbReference type="AlphaFoldDB" id="A8MCJ9"/>
<protein>
    <recommendedName>
        <fullName evidence="2">phosphoribosylformylglycinamidine cyclo-ligase</fullName>
        <ecNumber evidence="2">6.3.3.1</ecNumber>
    </recommendedName>
</protein>